<dbReference type="EMBL" id="WBZC01000010">
    <property type="protein sequence ID" value="KAB3537361.1"/>
    <property type="molecule type" value="Genomic_DNA"/>
</dbReference>
<evidence type="ECO:0000256" key="3">
    <source>
        <dbReference type="ARBA" id="ARBA00022475"/>
    </source>
</evidence>
<keyword evidence="3" id="KW-1003">Cell membrane</keyword>
<keyword evidence="9" id="KW-0511">Multifunctional enzyme</keyword>
<dbReference type="InterPro" id="IPR010627">
    <property type="entry name" value="Prepilin_pept_A24_N"/>
</dbReference>
<evidence type="ECO:0000313" key="13">
    <source>
        <dbReference type="EMBL" id="KAB3537361.1"/>
    </source>
</evidence>
<dbReference type="EC" id="3.4.23.43" evidence="9"/>
<keyword evidence="14" id="KW-1185">Reference proteome</keyword>
<dbReference type="AlphaFoldDB" id="A0A6I0F382"/>
<evidence type="ECO:0000256" key="2">
    <source>
        <dbReference type="ARBA" id="ARBA00005801"/>
    </source>
</evidence>
<comment type="function">
    <text evidence="9">Plays an essential role in type IV pili and type II pseudopili formation by proteolytically removing the leader sequence from substrate proteins and subsequently monomethylating the alpha-amino group of the newly exposed N-terminal phenylalanine.</text>
</comment>
<keyword evidence="7 10" id="KW-0472">Membrane</keyword>
<feature type="transmembrane region" description="Helical" evidence="10">
    <location>
        <begin position="146"/>
        <end position="166"/>
    </location>
</feature>
<dbReference type="Gene3D" id="1.20.120.1220">
    <property type="match status" value="1"/>
</dbReference>
<organism evidence="13 14">
    <name type="scientific">Alkaliphilus pronyensis</name>
    <dbReference type="NCBI Taxonomy" id="1482732"/>
    <lineage>
        <taxon>Bacteria</taxon>
        <taxon>Bacillati</taxon>
        <taxon>Bacillota</taxon>
        <taxon>Clostridia</taxon>
        <taxon>Peptostreptococcales</taxon>
        <taxon>Natronincolaceae</taxon>
        <taxon>Alkaliphilus</taxon>
    </lineage>
</organism>
<dbReference type="GO" id="GO:0004190">
    <property type="term" value="F:aspartic-type endopeptidase activity"/>
    <property type="evidence" value="ECO:0007669"/>
    <property type="project" value="UniProtKB-EC"/>
</dbReference>
<keyword evidence="4" id="KW-0997">Cell inner membrane</keyword>
<keyword evidence="9" id="KW-0808">Transferase</keyword>
<feature type="transmembrane region" description="Helical" evidence="10">
    <location>
        <begin position="72"/>
        <end position="90"/>
    </location>
</feature>
<dbReference type="PANTHER" id="PTHR30487:SF0">
    <property type="entry name" value="PREPILIN LEADER PEPTIDASE_N-METHYLTRANSFERASE-RELATED"/>
    <property type="match status" value="1"/>
</dbReference>
<evidence type="ECO:0000259" key="12">
    <source>
        <dbReference type="Pfam" id="PF06750"/>
    </source>
</evidence>
<comment type="subcellular location">
    <subcellularLocation>
        <location evidence="1">Cell inner membrane</location>
        <topology evidence="1">Multi-pass membrane protein</topology>
    </subcellularLocation>
    <subcellularLocation>
        <location evidence="9">Cell membrane</location>
        <topology evidence="9">Multi-pass membrane protein</topology>
    </subcellularLocation>
</comment>
<keyword evidence="9" id="KW-0378">Hydrolase</keyword>
<evidence type="ECO:0000259" key="11">
    <source>
        <dbReference type="Pfam" id="PF01478"/>
    </source>
</evidence>
<proteinExistence type="inferred from homology"/>
<gene>
    <name evidence="13" type="ORF">F8154_03465</name>
</gene>
<feature type="domain" description="Prepilin peptidase A24 N-terminal" evidence="12">
    <location>
        <begin position="7"/>
        <end position="90"/>
    </location>
</feature>
<dbReference type="InterPro" id="IPR014032">
    <property type="entry name" value="Peptidase_A24A_bac"/>
</dbReference>
<dbReference type="GO" id="GO:0005886">
    <property type="term" value="C:plasma membrane"/>
    <property type="evidence" value="ECO:0007669"/>
    <property type="project" value="UniProtKB-SubCell"/>
</dbReference>
<dbReference type="RefSeq" id="WP_151860193.1">
    <property type="nucleotide sequence ID" value="NZ_WBZC01000010.1"/>
</dbReference>
<comment type="caution">
    <text evidence="13">The sequence shown here is derived from an EMBL/GenBank/DDBJ whole genome shotgun (WGS) entry which is preliminary data.</text>
</comment>
<dbReference type="EC" id="2.1.1.-" evidence="9"/>
<feature type="transmembrane region" description="Helical" evidence="10">
    <location>
        <begin position="223"/>
        <end position="246"/>
    </location>
</feature>
<evidence type="ECO:0000313" key="14">
    <source>
        <dbReference type="Proteomes" id="UP000432715"/>
    </source>
</evidence>
<dbReference type="GO" id="GO:0006465">
    <property type="term" value="P:signal peptide processing"/>
    <property type="evidence" value="ECO:0007669"/>
    <property type="project" value="TreeGrafter"/>
</dbReference>
<dbReference type="InterPro" id="IPR000045">
    <property type="entry name" value="Prepilin_IV_endopep_pep"/>
</dbReference>
<evidence type="ECO:0000256" key="8">
    <source>
        <dbReference type="RuleBase" id="RU003793"/>
    </source>
</evidence>
<sequence length="252" mass="27881">MVFLAFILGLLIGSFLNVCIFRIPLNKSIVFPSSHCTSCSSSLKAIDLIPVFSYVMNRGRCRYCSSKISTQYPIIEFLNGITYMLLFINFGASIEFLKYALLCSVLIVVFAIDYYHQIIPDGLNLFLFASGIILLGIENINNPRALLTNLLGLLLAGGFFLLIAIISKGAMGGGDIKLMAVLGFWFGIKEVVLITFLSFLIGGILSLVFILLKLKEKKDFIPFGPFIVVATIATIFYGGEIINWYFSTFSVL</sequence>
<evidence type="ECO:0000256" key="5">
    <source>
        <dbReference type="ARBA" id="ARBA00022692"/>
    </source>
</evidence>
<feature type="domain" description="Prepilin type IV endopeptidase peptidase" evidence="11">
    <location>
        <begin position="101"/>
        <end position="207"/>
    </location>
</feature>
<dbReference type="PRINTS" id="PR00864">
    <property type="entry name" value="PREPILNPTASE"/>
</dbReference>
<dbReference type="Pfam" id="PF06750">
    <property type="entry name" value="A24_N_bact"/>
    <property type="match status" value="1"/>
</dbReference>
<evidence type="ECO:0000256" key="1">
    <source>
        <dbReference type="ARBA" id="ARBA00004429"/>
    </source>
</evidence>
<evidence type="ECO:0000256" key="7">
    <source>
        <dbReference type="ARBA" id="ARBA00023136"/>
    </source>
</evidence>
<keyword evidence="5 9" id="KW-0812">Transmembrane</keyword>
<evidence type="ECO:0000256" key="4">
    <source>
        <dbReference type="ARBA" id="ARBA00022519"/>
    </source>
</evidence>
<feature type="transmembrane region" description="Helical" evidence="10">
    <location>
        <begin position="178"/>
        <end position="211"/>
    </location>
</feature>
<protein>
    <recommendedName>
        <fullName evidence="9">Prepilin leader peptidase/N-methyltransferase</fullName>
        <ecNumber evidence="9">2.1.1.-</ecNumber>
        <ecNumber evidence="9">3.4.23.43</ecNumber>
    </recommendedName>
</protein>
<evidence type="ECO:0000256" key="9">
    <source>
        <dbReference type="RuleBase" id="RU003794"/>
    </source>
</evidence>
<dbReference type="GO" id="GO:0008168">
    <property type="term" value="F:methyltransferase activity"/>
    <property type="evidence" value="ECO:0007669"/>
    <property type="project" value="UniProtKB-KW"/>
</dbReference>
<feature type="transmembrane region" description="Helical" evidence="10">
    <location>
        <begin position="6"/>
        <end position="25"/>
    </location>
</feature>
<name>A0A6I0F382_9FIRM</name>
<dbReference type="OrthoDB" id="9789291at2"/>
<dbReference type="GO" id="GO:0032259">
    <property type="term" value="P:methylation"/>
    <property type="evidence" value="ECO:0007669"/>
    <property type="project" value="UniProtKB-KW"/>
</dbReference>
<dbReference type="Pfam" id="PF01478">
    <property type="entry name" value="Peptidase_A24"/>
    <property type="match status" value="1"/>
</dbReference>
<reference evidence="13 14" key="1">
    <citation type="submission" date="2019-10" db="EMBL/GenBank/DDBJ databases">
        <title>Alkaliphilus serpentinus sp. nov. and Alkaliphilus pronyensis sp. nov., two novel anaerobic alkaliphilic species isolated from the serpentinized-hosted hydrothermal field of the Prony Bay (New Caledonia).</title>
        <authorList>
            <person name="Postec A."/>
        </authorList>
    </citation>
    <scope>NUCLEOTIDE SEQUENCE [LARGE SCALE GENOMIC DNA]</scope>
    <source>
        <strain evidence="13 14">LacV</strain>
    </source>
</reference>
<evidence type="ECO:0000256" key="6">
    <source>
        <dbReference type="ARBA" id="ARBA00022989"/>
    </source>
</evidence>
<dbReference type="PANTHER" id="PTHR30487">
    <property type="entry name" value="TYPE 4 PREPILIN-LIKE PROTEINS LEADER PEPTIDE-PROCESSING ENZYME"/>
    <property type="match status" value="1"/>
</dbReference>
<keyword evidence="9" id="KW-0489">Methyltransferase</keyword>
<evidence type="ECO:0000256" key="10">
    <source>
        <dbReference type="SAM" id="Phobius"/>
    </source>
</evidence>
<keyword evidence="6 10" id="KW-1133">Transmembrane helix</keyword>
<dbReference type="InterPro" id="IPR050882">
    <property type="entry name" value="Prepilin_peptidase/N-MTase"/>
</dbReference>
<accession>A0A6I0F382</accession>
<feature type="transmembrane region" description="Helical" evidence="10">
    <location>
        <begin position="122"/>
        <end position="140"/>
    </location>
</feature>
<comment type="similarity">
    <text evidence="2 8">Belongs to the peptidase A24 family.</text>
</comment>
<feature type="transmembrane region" description="Helical" evidence="10">
    <location>
        <begin position="96"/>
        <end position="115"/>
    </location>
</feature>
<keyword evidence="9" id="KW-0645">Protease</keyword>
<comment type="catalytic activity">
    <reaction evidence="9">
        <text>Typically cleaves a -Gly-|-Phe- bond to release an N-terminal, basic peptide of 5-8 residues from type IV prepilin, and then N-methylates the new N-terminal amino group, the methyl donor being S-adenosyl-L-methionine.</text>
        <dbReference type="EC" id="3.4.23.43"/>
    </reaction>
</comment>
<dbReference type="Proteomes" id="UP000432715">
    <property type="component" value="Unassembled WGS sequence"/>
</dbReference>